<dbReference type="Pfam" id="PF07470">
    <property type="entry name" value="Glyco_hydro_88"/>
    <property type="match status" value="1"/>
</dbReference>
<keyword evidence="4" id="KW-1185">Reference proteome</keyword>
<protein>
    <recommendedName>
        <fullName evidence="5">Glycosyl hydrolase family 88</fullName>
    </recommendedName>
</protein>
<keyword evidence="1" id="KW-0378">Hydrolase</keyword>
<evidence type="ECO:0000256" key="2">
    <source>
        <dbReference type="SAM" id="SignalP"/>
    </source>
</evidence>
<dbReference type="GO" id="GO:0016787">
    <property type="term" value="F:hydrolase activity"/>
    <property type="evidence" value="ECO:0007669"/>
    <property type="project" value="UniProtKB-KW"/>
</dbReference>
<dbReference type="OrthoDB" id="9807186at2"/>
<evidence type="ECO:0000313" key="4">
    <source>
        <dbReference type="Proteomes" id="UP000078486"/>
    </source>
</evidence>
<dbReference type="InterPro" id="IPR052043">
    <property type="entry name" value="PolySaccharide_Degr_Enz"/>
</dbReference>
<dbReference type="PANTHER" id="PTHR33886">
    <property type="entry name" value="UNSATURATED RHAMNOGALACTURONAN HYDROLASE (EUROFUNG)"/>
    <property type="match status" value="1"/>
</dbReference>
<evidence type="ECO:0008006" key="5">
    <source>
        <dbReference type="Google" id="ProtNLM"/>
    </source>
</evidence>
<dbReference type="PANTHER" id="PTHR33886:SF8">
    <property type="entry name" value="UNSATURATED RHAMNOGALACTURONAN HYDROLASE (EUROFUNG)"/>
    <property type="match status" value="1"/>
</dbReference>
<dbReference type="SUPFAM" id="SSF48208">
    <property type="entry name" value="Six-hairpin glycosidases"/>
    <property type="match status" value="1"/>
</dbReference>
<evidence type="ECO:0000313" key="3">
    <source>
        <dbReference type="EMBL" id="OAM90974.1"/>
    </source>
</evidence>
<feature type="signal peptide" evidence="2">
    <location>
        <begin position="1"/>
        <end position="27"/>
    </location>
</feature>
<dbReference type="GO" id="GO:0005975">
    <property type="term" value="P:carbohydrate metabolic process"/>
    <property type="evidence" value="ECO:0007669"/>
    <property type="project" value="InterPro"/>
</dbReference>
<dbReference type="AlphaFoldDB" id="A0A178IM61"/>
<dbReference type="STRING" id="1184151.AW736_05610"/>
<feature type="chain" id="PRO_5008089113" description="Glycosyl hydrolase family 88" evidence="2">
    <location>
        <begin position="28"/>
        <end position="468"/>
    </location>
</feature>
<dbReference type="Proteomes" id="UP000078486">
    <property type="component" value="Unassembled WGS sequence"/>
</dbReference>
<dbReference type="RefSeq" id="WP_084441912.1">
    <property type="nucleotide sequence ID" value="NZ_CP109796.1"/>
</dbReference>
<evidence type="ECO:0000256" key="1">
    <source>
        <dbReference type="ARBA" id="ARBA00022801"/>
    </source>
</evidence>
<reference evidence="3 4" key="1">
    <citation type="submission" date="2016-01" db="EMBL/GenBank/DDBJ databases">
        <title>High potential of lignocellulose degradation of a new Verrucomicrobia species.</title>
        <authorList>
            <person name="Wang Y."/>
            <person name="Shi Y."/>
            <person name="Qiu Z."/>
            <person name="Liu S."/>
            <person name="Yang H."/>
        </authorList>
    </citation>
    <scope>NUCLEOTIDE SEQUENCE [LARGE SCALE GENOMIC DNA]</scope>
    <source>
        <strain evidence="3 4">TSB47</strain>
    </source>
</reference>
<keyword evidence="2" id="KW-0732">Signal</keyword>
<dbReference type="InterPro" id="IPR010905">
    <property type="entry name" value="Glyco_hydro_88"/>
</dbReference>
<comment type="caution">
    <text evidence="3">The sequence shown here is derived from an EMBL/GenBank/DDBJ whole genome shotgun (WGS) entry which is preliminary data.</text>
</comment>
<accession>A0A178IM61</accession>
<name>A0A178IM61_9BACT</name>
<dbReference type="EMBL" id="LRRQ01000043">
    <property type="protein sequence ID" value="OAM90974.1"/>
    <property type="molecule type" value="Genomic_DNA"/>
</dbReference>
<dbReference type="InterPro" id="IPR012341">
    <property type="entry name" value="6hp_glycosidase-like_sf"/>
</dbReference>
<proteinExistence type="predicted"/>
<gene>
    <name evidence="3" type="ORF">AW736_05610</name>
</gene>
<sequence>MKNTTPSNHIKFAAMLALAASSVTALLADGPFRNRDNPAPYDISEGGYPVPYQMPQKAEIIDLLVRVRDYLDQACVTRVIDTRTGDQILDKNTIIKTAVMERGEAGSHSVFDYTMGVTHSGMLQCAEVTGDKKFRDFTARHMAFIHDWLPYFKAQHDKFGKPVLIKQNGFRNIIEPDSLDSCGAMCAALIKARMAGVDSDLKEVIDRWSHYISKEQMRLKDGTLARKRPQPESLWSDDFYMSIPALAQMGRMTGDKSWYDDAAKQVVQMSRRLFNENTGLYAHGWNSNQPDNPCFYWSRANGWVMMATIELLDVLPETHPQRDAILDYLRKHIYAIATLQSGTGMWHQMLDKAETFEETSGTAMFVYSIYRAINKGWISPVTYGSIAQAGWIGLSQKVNRRGQLEDTCVGTTFASDNVYYYNRPRSPYATHAYGAFLLAGSEMIRAMENPTIDIQYKTRTYHYVPKKK</sequence>
<dbReference type="Gene3D" id="1.50.10.10">
    <property type="match status" value="1"/>
</dbReference>
<organism evidence="3 4">
    <name type="scientific">Termitidicoccus mucosus</name>
    <dbReference type="NCBI Taxonomy" id="1184151"/>
    <lineage>
        <taxon>Bacteria</taxon>
        <taxon>Pseudomonadati</taxon>
        <taxon>Verrucomicrobiota</taxon>
        <taxon>Opitutia</taxon>
        <taxon>Opitutales</taxon>
        <taxon>Opitutaceae</taxon>
        <taxon>Termitidicoccus</taxon>
    </lineage>
</organism>
<dbReference type="InterPro" id="IPR008928">
    <property type="entry name" value="6-hairpin_glycosidase_sf"/>
</dbReference>